<dbReference type="SUPFAM" id="SSF50370">
    <property type="entry name" value="Ricin B-like lectins"/>
    <property type="match status" value="1"/>
</dbReference>
<evidence type="ECO:0000313" key="4">
    <source>
        <dbReference type="EMBL" id="CCH32348.1"/>
    </source>
</evidence>
<dbReference type="HOGENOM" id="CLU_491655_0_0_11"/>
<dbReference type="AlphaFoldDB" id="K0K6X7"/>
<organism evidence="4 5">
    <name type="scientific">Saccharothrix espanaensis (strain ATCC 51144 / DSM 44229 / JCM 9112 / NBRC 15066 / NRRL 15764)</name>
    <dbReference type="NCBI Taxonomy" id="1179773"/>
    <lineage>
        <taxon>Bacteria</taxon>
        <taxon>Bacillati</taxon>
        <taxon>Actinomycetota</taxon>
        <taxon>Actinomycetes</taxon>
        <taxon>Pseudonocardiales</taxon>
        <taxon>Pseudonocardiaceae</taxon>
        <taxon>Saccharothrix</taxon>
    </lineage>
</organism>
<name>K0K6X7_SACES</name>
<reference evidence="4 5" key="1">
    <citation type="journal article" date="2012" name="BMC Genomics">
        <title>Complete genome sequence of Saccharothrix espanaensis DSM 44229T and comparison to the other completely sequenced Pseudonocardiaceae.</title>
        <authorList>
            <person name="Strobel T."/>
            <person name="Al-Dilaimi A."/>
            <person name="Blom J."/>
            <person name="Gessner A."/>
            <person name="Kalinowski J."/>
            <person name="Luzhetska M."/>
            <person name="Puhler A."/>
            <person name="Szczepanowski R."/>
            <person name="Bechthold A."/>
            <person name="Ruckert C."/>
        </authorList>
    </citation>
    <scope>NUCLEOTIDE SEQUENCE [LARGE SCALE GENOMIC DNA]</scope>
    <source>
        <strain evidence="5">ATCC 51144 / DSM 44229 / JCM 9112 / NBRC 15066 / NRRL 15764</strain>
    </source>
</reference>
<protein>
    <submittedName>
        <fullName evidence="4">Putative membrane protein</fullName>
    </submittedName>
</protein>
<feature type="region of interest" description="Disordered" evidence="1">
    <location>
        <begin position="379"/>
        <end position="404"/>
    </location>
</feature>
<keyword evidence="5" id="KW-1185">Reference proteome</keyword>
<keyword evidence="2" id="KW-1133">Transmembrane helix</keyword>
<gene>
    <name evidence="4" type="ordered locus">BN6_50820</name>
</gene>
<dbReference type="EMBL" id="HE804045">
    <property type="protein sequence ID" value="CCH32348.1"/>
    <property type="molecule type" value="Genomic_DNA"/>
</dbReference>
<keyword evidence="2" id="KW-0472">Membrane</keyword>
<dbReference type="KEGG" id="sesp:BN6_50820"/>
<dbReference type="STRING" id="1179773.BN6_50820"/>
<feature type="domain" description="Ricin B lectin" evidence="3">
    <location>
        <begin position="296"/>
        <end position="376"/>
    </location>
</feature>
<dbReference type="CDD" id="cd00161">
    <property type="entry name" value="beta-trefoil_Ricin-like"/>
    <property type="match status" value="1"/>
</dbReference>
<evidence type="ECO:0000256" key="2">
    <source>
        <dbReference type="SAM" id="Phobius"/>
    </source>
</evidence>
<dbReference type="Gene3D" id="2.80.10.50">
    <property type="match status" value="1"/>
</dbReference>
<keyword evidence="2" id="KW-0812">Transmembrane</keyword>
<dbReference type="InterPro" id="IPR000772">
    <property type="entry name" value="Ricin_B_lectin"/>
</dbReference>
<evidence type="ECO:0000313" key="5">
    <source>
        <dbReference type="Proteomes" id="UP000006281"/>
    </source>
</evidence>
<dbReference type="BioCyc" id="SESP1179773:BN6_RS24585-MONOMER"/>
<sequence>MSSLLRWRCRRSEAPSRCSEAGSDVVDDSVLGRRGVPPSGVAAGRDGGTGWDTAQPGQVGQTPADRAPEEPRLAEDTPPGSTDAPDPRTATDIAMFVELLRRLRTRAGNPGYKKTLERATRDEHGIPRISGSTLHRVLEGHQDLARMRDPDVFVRELVTALGANPRPWSEALDRLLHPATPEPPVEPATDTTPVRRTRRGLLAVTAAVLLVAAGVVVWSTAGPHEPPAAPPTGPVRLSISLAADPALSLAVDPTADPSVTHTILADDAAGTGWEMVAPYHAGPRSWQLRASGRLLSCLEVLGAGYAEGTLVQQYGCNGRPHQHWTPEPQEDGTLRWINFHSEQCLTAAGTRPRAGTELVQRECDPARAALQQWRVTTIDTPLPPTVPNSVVPGRPGPGPTDYPGGGKDHPCHGVGPALDPRATAWAAQPSPVGGQDPGGGRVSMGPDTAGAVELMHATRTTDTGDHTFYWAEGWIAFSPHLFTMSLQWTTAPGSGDWHTCTVPFTTEHGAHGRPATTALPRSPDGTGHLAFRTCITYTPELEPREPMINCSGRH</sequence>
<dbReference type="PATRIC" id="fig|1179773.3.peg.5106"/>
<dbReference type="InterPro" id="IPR035992">
    <property type="entry name" value="Ricin_B-like_lectins"/>
</dbReference>
<dbReference type="Pfam" id="PF00652">
    <property type="entry name" value="Ricin_B_lectin"/>
    <property type="match status" value="1"/>
</dbReference>
<dbReference type="Proteomes" id="UP000006281">
    <property type="component" value="Chromosome"/>
</dbReference>
<dbReference type="PROSITE" id="PS50231">
    <property type="entry name" value="RICIN_B_LECTIN"/>
    <property type="match status" value="1"/>
</dbReference>
<feature type="region of interest" description="Disordered" evidence="1">
    <location>
        <begin position="1"/>
        <end position="89"/>
    </location>
</feature>
<proteinExistence type="predicted"/>
<feature type="transmembrane region" description="Helical" evidence="2">
    <location>
        <begin position="201"/>
        <end position="221"/>
    </location>
</feature>
<accession>K0K6X7</accession>
<evidence type="ECO:0000256" key="1">
    <source>
        <dbReference type="SAM" id="MobiDB-lite"/>
    </source>
</evidence>
<dbReference type="eggNOG" id="COG5520">
    <property type="taxonomic scope" value="Bacteria"/>
</dbReference>
<feature type="compositionally biased region" description="Basic and acidic residues" evidence="1">
    <location>
        <begin position="66"/>
        <end position="75"/>
    </location>
</feature>
<evidence type="ECO:0000259" key="3">
    <source>
        <dbReference type="Pfam" id="PF00652"/>
    </source>
</evidence>